<evidence type="ECO:0000256" key="7">
    <source>
        <dbReference type="RuleBase" id="RU363107"/>
    </source>
</evidence>
<name>A0ABN7SHD8_OIKDI</name>
<keyword evidence="9" id="KW-1185">Reference proteome</keyword>
<proteinExistence type="inferred from homology"/>
<comment type="similarity">
    <text evidence="3 7">Belongs to the PRA1 family.</text>
</comment>
<dbReference type="InterPro" id="IPR004895">
    <property type="entry name" value="Prenylated_rab_accept_PRA1"/>
</dbReference>
<evidence type="ECO:0000313" key="9">
    <source>
        <dbReference type="Proteomes" id="UP001158576"/>
    </source>
</evidence>
<keyword evidence="5 7" id="KW-1133">Transmembrane helix</keyword>
<protein>
    <recommendedName>
        <fullName evidence="7">PRA1 family protein</fullName>
    </recommendedName>
</protein>
<evidence type="ECO:0000256" key="1">
    <source>
        <dbReference type="ARBA" id="ARBA00004141"/>
    </source>
</evidence>
<keyword evidence="4 7" id="KW-0812">Transmembrane</keyword>
<evidence type="ECO:0000256" key="2">
    <source>
        <dbReference type="ARBA" id="ARBA00004234"/>
    </source>
</evidence>
<feature type="transmembrane region" description="Helical" evidence="7">
    <location>
        <begin position="136"/>
        <end position="158"/>
    </location>
</feature>
<dbReference type="PANTHER" id="PTHR19317">
    <property type="entry name" value="PRENYLATED RAB ACCEPTOR 1-RELATED"/>
    <property type="match status" value="1"/>
</dbReference>
<dbReference type="PANTHER" id="PTHR19317:SF0">
    <property type="entry name" value="PRENYLATED RAB ACCEPTOR PROTEIN 1"/>
    <property type="match status" value="1"/>
</dbReference>
<sequence length="187" mass="20357">MSTTVDVSGDIDAPLIPEKKETTMASWSNIALTGNLRDVVNAQREKIRPWSEFAEQKEFFAPAGLQEWTKRALKNVSHYQSNYIIVFLVLMTYCILTSPLLLIALAVSGIGSYTVSKHEGQNLQIAGKEVPSKYRYALVGVISAPLLFIAGAGAALFWTLGATATIIGGHATFRKAPETPDPFAQEV</sequence>
<feature type="transmembrane region" description="Helical" evidence="7">
    <location>
        <begin position="83"/>
        <end position="115"/>
    </location>
</feature>
<organism evidence="8 9">
    <name type="scientific">Oikopleura dioica</name>
    <name type="common">Tunicate</name>
    <dbReference type="NCBI Taxonomy" id="34765"/>
    <lineage>
        <taxon>Eukaryota</taxon>
        <taxon>Metazoa</taxon>
        <taxon>Chordata</taxon>
        <taxon>Tunicata</taxon>
        <taxon>Appendicularia</taxon>
        <taxon>Copelata</taxon>
        <taxon>Oikopleuridae</taxon>
        <taxon>Oikopleura</taxon>
    </lineage>
</organism>
<reference evidence="8 9" key="1">
    <citation type="submission" date="2021-04" db="EMBL/GenBank/DDBJ databases">
        <authorList>
            <person name="Bliznina A."/>
        </authorList>
    </citation>
    <scope>NUCLEOTIDE SEQUENCE [LARGE SCALE GENOMIC DNA]</scope>
</reference>
<evidence type="ECO:0000256" key="6">
    <source>
        <dbReference type="ARBA" id="ARBA00023136"/>
    </source>
</evidence>
<dbReference type="Proteomes" id="UP001158576">
    <property type="component" value="Chromosome XSR"/>
</dbReference>
<evidence type="ECO:0000256" key="4">
    <source>
        <dbReference type="ARBA" id="ARBA00022692"/>
    </source>
</evidence>
<dbReference type="EMBL" id="OU015569">
    <property type="protein sequence ID" value="CAG5098298.1"/>
    <property type="molecule type" value="Genomic_DNA"/>
</dbReference>
<gene>
    <name evidence="8" type="ORF">OKIOD_LOCUS7098</name>
</gene>
<evidence type="ECO:0000313" key="8">
    <source>
        <dbReference type="EMBL" id="CAG5098298.1"/>
    </source>
</evidence>
<dbReference type="Pfam" id="PF03208">
    <property type="entry name" value="PRA1"/>
    <property type="match status" value="1"/>
</dbReference>
<keyword evidence="6 7" id="KW-0472">Membrane</keyword>
<evidence type="ECO:0000256" key="3">
    <source>
        <dbReference type="ARBA" id="ARBA00006483"/>
    </source>
</evidence>
<accession>A0ABN7SHD8</accession>
<evidence type="ECO:0000256" key="5">
    <source>
        <dbReference type="ARBA" id="ARBA00022989"/>
    </source>
</evidence>
<comment type="subcellular location">
    <subcellularLocation>
        <location evidence="2">Cytoplasmic vesicle</location>
        <location evidence="2">Secretory vesicle</location>
        <location evidence="2">Synaptic vesicle</location>
    </subcellularLocation>
    <subcellularLocation>
        <location evidence="1 7">Membrane</location>
        <topology evidence="1 7">Multi-pass membrane protein</topology>
    </subcellularLocation>
</comment>